<organism evidence="2 3">
    <name type="scientific">Actinomadura madurae</name>
    <dbReference type="NCBI Taxonomy" id="1993"/>
    <lineage>
        <taxon>Bacteria</taxon>
        <taxon>Bacillati</taxon>
        <taxon>Actinomycetota</taxon>
        <taxon>Actinomycetes</taxon>
        <taxon>Streptosporangiales</taxon>
        <taxon>Thermomonosporaceae</taxon>
        <taxon>Actinomadura</taxon>
    </lineage>
</organism>
<feature type="transmembrane region" description="Helical" evidence="1">
    <location>
        <begin position="87"/>
        <end position="109"/>
    </location>
</feature>
<keyword evidence="3" id="KW-1185">Reference proteome</keyword>
<name>A0A1I5VJE1_9ACTN</name>
<reference evidence="2 3" key="1">
    <citation type="submission" date="2016-10" db="EMBL/GenBank/DDBJ databases">
        <authorList>
            <person name="de Groot N.N."/>
        </authorList>
    </citation>
    <scope>NUCLEOTIDE SEQUENCE [LARGE SCALE GENOMIC DNA]</scope>
    <source>
        <strain evidence="2 3">DSM 43067</strain>
    </source>
</reference>
<evidence type="ECO:0000313" key="3">
    <source>
        <dbReference type="Proteomes" id="UP000183413"/>
    </source>
</evidence>
<feature type="transmembrane region" description="Helical" evidence="1">
    <location>
        <begin position="302"/>
        <end position="321"/>
    </location>
</feature>
<feature type="transmembrane region" description="Helical" evidence="1">
    <location>
        <begin position="456"/>
        <end position="478"/>
    </location>
</feature>
<protein>
    <submittedName>
        <fullName evidence="2">Uncharacterized protein</fullName>
    </submittedName>
</protein>
<feature type="transmembrane region" description="Helical" evidence="1">
    <location>
        <begin position="261"/>
        <end position="281"/>
    </location>
</feature>
<proteinExistence type="predicted"/>
<feature type="transmembrane region" description="Helical" evidence="1">
    <location>
        <begin position="129"/>
        <end position="146"/>
    </location>
</feature>
<feature type="transmembrane region" description="Helical" evidence="1">
    <location>
        <begin position="167"/>
        <end position="185"/>
    </location>
</feature>
<dbReference type="InParanoid" id="A0A1I5VJE1"/>
<dbReference type="EMBL" id="FOVH01000021">
    <property type="protein sequence ID" value="SFQ07590.1"/>
    <property type="molecule type" value="Genomic_DNA"/>
</dbReference>
<keyword evidence="1" id="KW-1133">Transmembrane helix</keyword>
<gene>
    <name evidence="2" type="ORF">SAMN04489713_121164</name>
</gene>
<dbReference type="RefSeq" id="WP_075024297.1">
    <property type="nucleotide sequence ID" value="NZ_FOVH01000021.1"/>
</dbReference>
<evidence type="ECO:0000256" key="1">
    <source>
        <dbReference type="SAM" id="Phobius"/>
    </source>
</evidence>
<dbReference type="STRING" id="1993.SAMN04489713_121164"/>
<keyword evidence="1" id="KW-0812">Transmembrane</keyword>
<sequence length="479" mass="49237">MTARAGIGAVPAPGVLRGAWTGGAAGLAGGLVLGAAMRSLGMLPAVAVLAGSGSPGVGFALHMVISVLVGAGFGLLAVRQRIRSSELVFWGLAYGVFWWFLGTLTLLPLLTGVPMTWSLASAQSAMPSLLGHLFYGGVTAVGFALLHPDGRFAVKDHLRPRPLLRGLIAAGIVAGVLVLAFGVGGGARLGWLPAAAVAMGAGYPVVFTGRPEGTGPALVRGTAYGFLWWVAADLTLVPLVQDGALGWSQAAVAEEASRLPAYLLAGAGIAAVFGWLGGLARSLFVDDVRLLHRGAGTRGLRAVGYGALAGLVGGVVFGLLWGSVEALPTVARLVGARGAGAGWAVHLVIAQVIGVSYALFFRGRSYDLVSGVGWGLSYGFFWWVLGALTLLPVLLGQPPRWEAAAIAAAFASLIGHLAYGAGLGTVYAWLEHRENPWWVARSDVEAVRATARREQILGSAPALWTLTVLIALAVPVMVA</sequence>
<feature type="transmembrane region" description="Helical" evidence="1">
    <location>
        <begin position="372"/>
        <end position="394"/>
    </location>
</feature>
<feature type="transmembrane region" description="Helical" evidence="1">
    <location>
        <begin position="406"/>
        <end position="430"/>
    </location>
</feature>
<feature type="transmembrane region" description="Helical" evidence="1">
    <location>
        <begin position="341"/>
        <end position="360"/>
    </location>
</feature>
<keyword evidence="1" id="KW-0472">Membrane</keyword>
<dbReference type="AlphaFoldDB" id="A0A1I5VJE1"/>
<evidence type="ECO:0000313" key="2">
    <source>
        <dbReference type="EMBL" id="SFQ07590.1"/>
    </source>
</evidence>
<accession>A0A1I5VJE1</accession>
<dbReference type="eggNOG" id="ENOG50332W5">
    <property type="taxonomic scope" value="Bacteria"/>
</dbReference>
<feature type="transmembrane region" description="Helical" evidence="1">
    <location>
        <begin position="58"/>
        <end position="78"/>
    </location>
</feature>
<dbReference type="Proteomes" id="UP000183413">
    <property type="component" value="Unassembled WGS sequence"/>
</dbReference>